<keyword evidence="4 5" id="KW-0067">ATP-binding</keyword>
<feature type="domain" description="UvrD-like helicase ATP-binding" evidence="6">
    <location>
        <begin position="12"/>
        <end position="288"/>
    </location>
</feature>
<keyword evidence="3 5" id="KW-0347">Helicase</keyword>
<evidence type="ECO:0000259" key="6">
    <source>
        <dbReference type="PROSITE" id="PS51198"/>
    </source>
</evidence>
<keyword evidence="8" id="KW-1185">Reference proteome</keyword>
<dbReference type="InterPro" id="IPR027417">
    <property type="entry name" value="P-loop_NTPase"/>
</dbReference>
<keyword evidence="1 5" id="KW-0547">Nucleotide-binding</keyword>
<evidence type="ECO:0000256" key="3">
    <source>
        <dbReference type="ARBA" id="ARBA00022806"/>
    </source>
</evidence>
<dbReference type="GO" id="GO:0003678">
    <property type="term" value="F:DNA helicase activity"/>
    <property type="evidence" value="ECO:0007669"/>
    <property type="project" value="UniProtKB-EC"/>
</dbReference>
<evidence type="ECO:0000256" key="1">
    <source>
        <dbReference type="ARBA" id="ARBA00022741"/>
    </source>
</evidence>
<name>A0ABU0GKZ9_9CELL</name>
<dbReference type="PANTHER" id="PTHR11070">
    <property type="entry name" value="UVRD / RECB / PCRA DNA HELICASE FAMILY MEMBER"/>
    <property type="match status" value="1"/>
</dbReference>
<evidence type="ECO:0000313" key="7">
    <source>
        <dbReference type="EMBL" id="MDQ0426029.1"/>
    </source>
</evidence>
<reference evidence="7 8" key="1">
    <citation type="submission" date="2023-07" db="EMBL/GenBank/DDBJ databases">
        <title>Sequencing the genomes of 1000 actinobacteria strains.</title>
        <authorList>
            <person name="Klenk H.-P."/>
        </authorList>
    </citation>
    <scope>NUCLEOTIDE SEQUENCE [LARGE SCALE GENOMIC DNA]</scope>
    <source>
        <strain evidence="7 8">DSM 14785</strain>
    </source>
</reference>
<dbReference type="InterPro" id="IPR014016">
    <property type="entry name" value="UvrD-like_ATP-bd"/>
</dbReference>
<dbReference type="InterPro" id="IPR000212">
    <property type="entry name" value="DNA_helicase_UvrD/REP"/>
</dbReference>
<evidence type="ECO:0000313" key="8">
    <source>
        <dbReference type="Proteomes" id="UP001240250"/>
    </source>
</evidence>
<accession>A0ABU0GKZ9</accession>
<dbReference type="SUPFAM" id="SSF52540">
    <property type="entry name" value="P-loop containing nucleoside triphosphate hydrolases"/>
    <property type="match status" value="1"/>
</dbReference>
<dbReference type="PANTHER" id="PTHR11070:SF2">
    <property type="entry name" value="ATP-DEPENDENT DNA HELICASE SRS2"/>
    <property type="match status" value="1"/>
</dbReference>
<gene>
    <name evidence="7" type="ORF">JO380_002410</name>
</gene>
<dbReference type="PROSITE" id="PS51198">
    <property type="entry name" value="UVRD_HELICASE_ATP_BIND"/>
    <property type="match status" value="1"/>
</dbReference>
<proteinExistence type="predicted"/>
<evidence type="ECO:0000256" key="4">
    <source>
        <dbReference type="ARBA" id="ARBA00022840"/>
    </source>
</evidence>
<dbReference type="Proteomes" id="UP001240250">
    <property type="component" value="Unassembled WGS sequence"/>
</dbReference>
<dbReference type="EMBL" id="JAUSVM010000001">
    <property type="protein sequence ID" value="MDQ0426029.1"/>
    <property type="molecule type" value="Genomic_DNA"/>
</dbReference>
<dbReference type="RefSeq" id="WP_082739914.1">
    <property type="nucleotide sequence ID" value="NZ_JAUSVM010000001.1"/>
</dbReference>
<organism evidence="7 8">
    <name type="scientific">Cellulomonas iranensis</name>
    <dbReference type="NCBI Taxonomy" id="76862"/>
    <lineage>
        <taxon>Bacteria</taxon>
        <taxon>Bacillati</taxon>
        <taxon>Actinomycetota</taxon>
        <taxon>Actinomycetes</taxon>
        <taxon>Micrococcales</taxon>
        <taxon>Cellulomonadaceae</taxon>
        <taxon>Cellulomonas</taxon>
    </lineage>
</organism>
<dbReference type="GO" id="GO:0016787">
    <property type="term" value="F:hydrolase activity"/>
    <property type="evidence" value="ECO:0007669"/>
    <property type="project" value="UniProtKB-KW"/>
</dbReference>
<sequence>MTSALAHAGAIADLTAEQRLAAASSASKLFIEAGPGTGKTTVSAQRFGVQRFASEHRHDSRAVVAVSFTRAATYTLRRRVQRLWGPAALTWPHRIVTLDTVMCDLLHDLLRERLVIWPNMDALWPDGNVVLDVRDSWASCGGTVSTRSIYSLHLSGRHVQLRKDFAPKHAYRVPAVAVVPHMLAGTCTHQDVRDILELALRDPLSASRVRQRLGDVMRALIVDEVFDANDLDIAIIESAIAAGVAVTLVGDPWQALYLFRGARPHLVPERLRRAKVPTLPLTQSFRWRSDEQRDLAMRLREGRGVVLPTDTEDLDVVLALWWKDLWELRGVLPLAFHSFKGGYEEAAATLLLNHLTRSILDMDATYLNDALTALNVQDRDALRRLEPGLREVVEVLRPGGRTAVTAAYVELVKVVGSVSARELRRPHPAHTGRLADLQRCLALPERPVPGLTTHQAKGGEWDAVAVRLRDAERTALGSGLSLAEDMHRKIYVACTRARWRTVEILP</sequence>
<dbReference type="Pfam" id="PF00580">
    <property type="entry name" value="UvrD-helicase"/>
    <property type="match status" value="2"/>
</dbReference>
<dbReference type="Gene3D" id="3.40.50.300">
    <property type="entry name" value="P-loop containing nucleotide triphosphate hydrolases"/>
    <property type="match status" value="2"/>
</dbReference>
<dbReference type="EC" id="3.6.4.12" evidence="7"/>
<evidence type="ECO:0000256" key="5">
    <source>
        <dbReference type="PROSITE-ProRule" id="PRU00560"/>
    </source>
</evidence>
<evidence type="ECO:0000256" key="2">
    <source>
        <dbReference type="ARBA" id="ARBA00022801"/>
    </source>
</evidence>
<feature type="binding site" evidence="5">
    <location>
        <begin position="33"/>
        <end position="40"/>
    </location>
    <ligand>
        <name>ATP</name>
        <dbReference type="ChEBI" id="CHEBI:30616"/>
    </ligand>
</feature>
<protein>
    <submittedName>
        <fullName evidence="7">DNA helicase-2/ATP-dependent DNA helicase PcrA</fullName>
        <ecNumber evidence="7">3.6.4.12</ecNumber>
    </submittedName>
</protein>
<keyword evidence="2 5" id="KW-0378">Hydrolase</keyword>
<comment type="caution">
    <text evidence="7">The sequence shown here is derived from an EMBL/GenBank/DDBJ whole genome shotgun (WGS) entry which is preliminary data.</text>
</comment>